<dbReference type="CDD" id="cd06261">
    <property type="entry name" value="TM_PBP2"/>
    <property type="match status" value="1"/>
</dbReference>
<dbReference type="SUPFAM" id="SSF161098">
    <property type="entry name" value="MetI-like"/>
    <property type="match status" value="1"/>
</dbReference>
<feature type="transmembrane region" description="Helical" evidence="7">
    <location>
        <begin position="199"/>
        <end position="217"/>
    </location>
</feature>
<evidence type="ECO:0000313" key="9">
    <source>
        <dbReference type="EMBL" id="GAA4681585.1"/>
    </source>
</evidence>
<feature type="transmembrane region" description="Helical" evidence="7">
    <location>
        <begin position="29"/>
        <end position="54"/>
    </location>
</feature>
<evidence type="ECO:0000256" key="4">
    <source>
        <dbReference type="ARBA" id="ARBA00022692"/>
    </source>
</evidence>
<evidence type="ECO:0000256" key="7">
    <source>
        <dbReference type="RuleBase" id="RU363032"/>
    </source>
</evidence>
<dbReference type="RefSeq" id="WP_345376605.1">
    <property type="nucleotide sequence ID" value="NZ_BAABLM010000006.1"/>
</dbReference>
<dbReference type="Pfam" id="PF00528">
    <property type="entry name" value="BPD_transp_1"/>
    <property type="match status" value="1"/>
</dbReference>
<keyword evidence="4 7" id="KW-0812">Transmembrane</keyword>
<comment type="similarity">
    <text evidence="7">Belongs to the binding-protein-dependent transport system permease family.</text>
</comment>
<evidence type="ECO:0000256" key="2">
    <source>
        <dbReference type="ARBA" id="ARBA00022448"/>
    </source>
</evidence>
<comment type="caution">
    <text evidence="9">The sequence shown here is derived from an EMBL/GenBank/DDBJ whole genome shotgun (WGS) entry which is preliminary data.</text>
</comment>
<dbReference type="PROSITE" id="PS50928">
    <property type="entry name" value="ABC_TM1"/>
    <property type="match status" value="1"/>
</dbReference>
<evidence type="ECO:0000256" key="6">
    <source>
        <dbReference type="ARBA" id="ARBA00023136"/>
    </source>
</evidence>
<name>A0ABP8W5J9_9MICO</name>
<dbReference type="Proteomes" id="UP001501295">
    <property type="component" value="Unassembled WGS sequence"/>
</dbReference>
<keyword evidence="3" id="KW-1003">Cell membrane</keyword>
<evidence type="ECO:0000313" key="10">
    <source>
        <dbReference type="Proteomes" id="UP001501295"/>
    </source>
</evidence>
<protein>
    <submittedName>
        <fullName evidence="9">ABC transporter permease</fullName>
    </submittedName>
</protein>
<keyword evidence="2 7" id="KW-0813">Transport</keyword>
<keyword evidence="6 7" id="KW-0472">Membrane</keyword>
<evidence type="ECO:0000256" key="1">
    <source>
        <dbReference type="ARBA" id="ARBA00004651"/>
    </source>
</evidence>
<dbReference type="Pfam" id="PF19300">
    <property type="entry name" value="BPD_transp_1_N"/>
    <property type="match status" value="1"/>
</dbReference>
<feature type="transmembrane region" description="Helical" evidence="7">
    <location>
        <begin position="129"/>
        <end position="152"/>
    </location>
</feature>
<evidence type="ECO:0000256" key="5">
    <source>
        <dbReference type="ARBA" id="ARBA00022989"/>
    </source>
</evidence>
<keyword evidence="5 7" id="KW-1133">Transmembrane helix</keyword>
<dbReference type="InterPro" id="IPR000515">
    <property type="entry name" value="MetI-like"/>
</dbReference>
<proteinExistence type="inferred from homology"/>
<keyword evidence="10" id="KW-1185">Reference proteome</keyword>
<dbReference type="Gene3D" id="1.10.3720.10">
    <property type="entry name" value="MetI-like"/>
    <property type="match status" value="1"/>
</dbReference>
<sequence>MTATTVASTRAAPTPGADRSRARARGLLLLRRLGSAVFVLWGTITVTFIVLSVLPGNRATIVLNVQSGQTTVRTAAEIAAVDRQYGWDKPVVVQYFDYLLGLLHGDLGVSWQLKRTVGSIIAEQFGPTITLAIASLLVAWILTIPWTLWTAGRGRIRGSIGSAVETIAAGLPQYWVGIMLLLVFAVNLGWFPVLGGTGFAGTVLPVFTLAIPLAGFLGQATRTEFDRAVRQPFVLSARTRGMTESGVRSRHVLRHALIPGITLSGWAVGSSLSGAVLVESVYGRPGLGTVLVSAVSNKDLDLVMGIVILISFVYVVVNLLVDVIYTIVDPRLGGTR</sequence>
<gene>
    <name evidence="9" type="ORF">GCM10025780_28640</name>
</gene>
<feature type="transmembrane region" description="Helical" evidence="7">
    <location>
        <begin position="173"/>
        <end position="193"/>
    </location>
</feature>
<dbReference type="PANTHER" id="PTHR43163">
    <property type="entry name" value="DIPEPTIDE TRANSPORT SYSTEM PERMEASE PROTEIN DPPB-RELATED"/>
    <property type="match status" value="1"/>
</dbReference>
<evidence type="ECO:0000256" key="3">
    <source>
        <dbReference type="ARBA" id="ARBA00022475"/>
    </source>
</evidence>
<feature type="domain" description="ABC transmembrane type-1" evidence="8">
    <location>
        <begin position="125"/>
        <end position="325"/>
    </location>
</feature>
<evidence type="ECO:0000259" key="8">
    <source>
        <dbReference type="PROSITE" id="PS50928"/>
    </source>
</evidence>
<reference evidence="10" key="1">
    <citation type="journal article" date="2019" name="Int. J. Syst. Evol. Microbiol.">
        <title>The Global Catalogue of Microorganisms (GCM) 10K type strain sequencing project: providing services to taxonomists for standard genome sequencing and annotation.</title>
        <authorList>
            <consortium name="The Broad Institute Genomics Platform"/>
            <consortium name="The Broad Institute Genome Sequencing Center for Infectious Disease"/>
            <person name="Wu L."/>
            <person name="Ma J."/>
        </authorList>
    </citation>
    <scope>NUCLEOTIDE SEQUENCE [LARGE SCALE GENOMIC DNA]</scope>
    <source>
        <strain evidence="10">JCM 18956</strain>
    </source>
</reference>
<feature type="transmembrane region" description="Helical" evidence="7">
    <location>
        <begin position="302"/>
        <end position="328"/>
    </location>
</feature>
<dbReference type="InterPro" id="IPR045621">
    <property type="entry name" value="BPD_transp_1_N"/>
</dbReference>
<dbReference type="InterPro" id="IPR035906">
    <property type="entry name" value="MetI-like_sf"/>
</dbReference>
<feature type="transmembrane region" description="Helical" evidence="7">
    <location>
        <begin position="256"/>
        <end position="282"/>
    </location>
</feature>
<organism evidence="9 10">
    <name type="scientific">Frondihabitans cladoniiphilus</name>
    <dbReference type="NCBI Taxonomy" id="715785"/>
    <lineage>
        <taxon>Bacteria</taxon>
        <taxon>Bacillati</taxon>
        <taxon>Actinomycetota</taxon>
        <taxon>Actinomycetes</taxon>
        <taxon>Micrococcales</taxon>
        <taxon>Microbacteriaceae</taxon>
        <taxon>Frondihabitans</taxon>
    </lineage>
</organism>
<dbReference type="EMBL" id="BAABLM010000006">
    <property type="protein sequence ID" value="GAA4681585.1"/>
    <property type="molecule type" value="Genomic_DNA"/>
</dbReference>
<accession>A0ABP8W5J9</accession>
<dbReference type="PANTHER" id="PTHR43163:SF6">
    <property type="entry name" value="DIPEPTIDE TRANSPORT SYSTEM PERMEASE PROTEIN DPPB-RELATED"/>
    <property type="match status" value="1"/>
</dbReference>
<comment type="subcellular location">
    <subcellularLocation>
        <location evidence="1 7">Cell membrane</location>
        <topology evidence="1 7">Multi-pass membrane protein</topology>
    </subcellularLocation>
</comment>